<keyword evidence="2" id="KW-1185">Reference proteome</keyword>
<dbReference type="STRING" id="1912795.BK816_08165"/>
<dbReference type="EMBL" id="CP017812">
    <property type="protein sequence ID" value="AOZ73261.1"/>
    <property type="molecule type" value="Genomic_DNA"/>
</dbReference>
<dbReference type="Proteomes" id="UP000176288">
    <property type="component" value="Chromosome"/>
</dbReference>
<dbReference type="KEGG" id="avu:BK816_08165"/>
<sequence>MTENTDLEYCFNVWALVDLPHGVIAHTAVRAYALAGDDEQKVAQLKALASTDYHLAEVVPLPEEYVLVFEGGEKLPGATTPQGFDDQLVLKVIDQYWEYQTTTVDALTQRENPPQIPESPLNVVTFIGRTPDGQLKVIKADDLD</sequence>
<gene>
    <name evidence="1" type="ORF">BK816_08165</name>
</gene>
<dbReference type="RefSeq" id="WP_071164724.1">
    <property type="nucleotide sequence ID" value="NZ_CP017812.1"/>
</dbReference>
<proteinExistence type="predicted"/>
<dbReference type="AlphaFoldDB" id="A0A1D9MLK6"/>
<organism evidence="1 2">
    <name type="scientific">Boudabousia tangfeifanii</name>
    <dbReference type="NCBI Taxonomy" id="1912795"/>
    <lineage>
        <taxon>Bacteria</taxon>
        <taxon>Bacillati</taxon>
        <taxon>Actinomycetota</taxon>
        <taxon>Actinomycetes</taxon>
        <taxon>Actinomycetales</taxon>
        <taxon>Actinomycetaceae</taxon>
        <taxon>Boudabousia</taxon>
    </lineage>
</organism>
<accession>A0A1D9MLK6</accession>
<evidence type="ECO:0000313" key="1">
    <source>
        <dbReference type="EMBL" id="AOZ73261.1"/>
    </source>
</evidence>
<reference evidence="1 2" key="1">
    <citation type="submission" date="2016-10" db="EMBL/GenBank/DDBJ databases">
        <title>Actinomyces aegypiusis sp. nov., isolated from the Aegypius monachus in Qinghai Tibet Plateau China.</title>
        <authorList>
            <person name="Wang Y."/>
        </authorList>
    </citation>
    <scope>NUCLEOTIDE SEQUENCE [LARGE SCALE GENOMIC DNA]</scope>
    <source>
        <strain evidence="1 2">VUL4_3</strain>
    </source>
</reference>
<protein>
    <submittedName>
        <fullName evidence="1">Uncharacterized protein</fullName>
    </submittedName>
</protein>
<evidence type="ECO:0000313" key="2">
    <source>
        <dbReference type="Proteomes" id="UP000176288"/>
    </source>
</evidence>
<name>A0A1D9MLK6_9ACTO</name>